<comment type="caution">
    <text evidence="2">The sequence shown here is derived from an EMBL/GenBank/DDBJ whole genome shotgun (WGS) entry which is preliminary data.</text>
</comment>
<evidence type="ECO:0000313" key="2">
    <source>
        <dbReference type="EMBL" id="PPK71934.1"/>
    </source>
</evidence>
<feature type="transmembrane region" description="Helical" evidence="1">
    <location>
        <begin position="35"/>
        <end position="55"/>
    </location>
</feature>
<name>A0A2S6H3B0_9GAMM</name>
<organism evidence="2 3">
    <name type="scientific">Methylobacter tundripaludum</name>
    <dbReference type="NCBI Taxonomy" id="173365"/>
    <lineage>
        <taxon>Bacteria</taxon>
        <taxon>Pseudomonadati</taxon>
        <taxon>Pseudomonadota</taxon>
        <taxon>Gammaproteobacteria</taxon>
        <taxon>Methylococcales</taxon>
        <taxon>Methylococcaceae</taxon>
        <taxon>Methylobacter</taxon>
    </lineage>
</organism>
<dbReference type="OrthoDB" id="5565224at2"/>
<evidence type="ECO:0008006" key="4">
    <source>
        <dbReference type="Google" id="ProtNLM"/>
    </source>
</evidence>
<dbReference type="Proteomes" id="UP000238071">
    <property type="component" value="Unassembled WGS sequence"/>
</dbReference>
<keyword evidence="1" id="KW-0812">Transmembrane</keyword>
<accession>A0A2S6H3B0</accession>
<gene>
    <name evidence="2" type="ORF">B0F88_10546</name>
</gene>
<proteinExistence type="predicted"/>
<dbReference type="AlphaFoldDB" id="A0A2S6H3B0"/>
<evidence type="ECO:0000256" key="1">
    <source>
        <dbReference type="SAM" id="Phobius"/>
    </source>
</evidence>
<sequence>MKEKFLNKSFMTNFLSVVIIAIGYASPIQPELIKSIGFFALSGAITNWLAIYMLFEKVPYLYGSGVIPARFEEFKLSIKQLMMVQFFTANNIEQFIENEEQQGKDLLNLEPLLNAVDYDKVYEGLVSSIMGSSFGGMLMMMGGEEALIPLKDPFTEKMKVTLTEMVESDRFKAALKQGLDAHKIGGDIVGKIESVIDKRLSELTPQLVKEMVQAIIRQHLGWLVVWGGIFGGLMGALFDFA</sequence>
<protein>
    <recommendedName>
        <fullName evidence="4">DUF445 domain-containing protein</fullName>
    </recommendedName>
</protein>
<evidence type="ECO:0000313" key="3">
    <source>
        <dbReference type="Proteomes" id="UP000238071"/>
    </source>
</evidence>
<dbReference type="PANTHER" id="PTHR38568:SF1">
    <property type="entry name" value="DUF445 DOMAIN-CONTAINING PROTEIN"/>
    <property type="match status" value="1"/>
</dbReference>
<feature type="transmembrane region" description="Helical" evidence="1">
    <location>
        <begin position="220"/>
        <end position="238"/>
    </location>
</feature>
<dbReference type="EMBL" id="PTIY01000005">
    <property type="protein sequence ID" value="PPK71934.1"/>
    <property type="molecule type" value="Genomic_DNA"/>
</dbReference>
<keyword evidence="1" id="KW-1133">Transmembrane helix</keyword>
<keyword evidence="3" id="KW-1185">Reference proteome</keyword>
<dbReference type="PANTHER" id="PTHR38568">
    <property type="entry name" value="DUF445 DOMAIN-CONTAINING PROTEIN-RELATED"/>
    <property type="match status" value="1"/>
</dbReference>
<reference evidence="2 3" key="1">
    <citation type="submission" date="2018-02" db="EMBL/GenBank/DDBJ databases">
        <title>Subsurface microbial communities from deep shales in Ohio and West Virginia, USA.</title>
        <authorList>
            <person name="Wrighton K."/>
        </authorList>
    </citation>
    <scope>NUCLEOTIDE SEQUENCE [LARGE SCALE GENOMIC DNA]</scope>
    <source>
        <strain evidence="2 3">OWC-G53F</strain>
    </source>
</reference>
<keyword evidence="1" id="KW-0472">Membrane</keyword>